<evidence type="ECO:0000313" key="3">
    <source>
        <dbReference type="Proteomes" id="UP001166784"/>
    </source>
</evidence>
<keyword evidence="3" id="KW-1185">Reference proteome</keyword>
<evidence type="ECO:0000313" key="2">
    <source>
        <dbReference type="EMBL" id="MCH6163505.1"/>
    </source>
</evidence>
<evidence type="ECO:0000256" key="1">
    <source>
        <dbReference type="SAM" id="MobiDB-lite"/>
    </source>
</evidence>
<dbReference type="EMBL" id="JAKWJU010000002">
    <property type="protein sequence ID" value="MCH6163505.1"/>
    <property type="molecule type" value="Genomic_DNA"/>
</dbReference>
<reference evidence="2" key="1">
    <citation type="submission" date="2022-03" db="EMBL/GenBank/DDBJ databases">
        <authorList>
            <person name="Santos J.D.N."/>
            <person name="Kallscheuer N."/>
            <person name="Jogler C."/>
            <person name="Lage O.M."/>
        </authorList>
    </citation>
    <scope>NUCLEOTIDE SEQUENCE</scope>
    <source>
        <strain evidence="2">M600PL45_2</strain>
    </source>
</reference>
<dbReference type="Proteomes" id="UP001166784">
    <property type="component" value="Unassembled WGS sequence"/>
</dbReference>
<dbReference type="RefSeq" id="WP_241062394.1">
    <property type="nucleotide sequence ID" value="NZ_JAKWJU010000002.1"/>
</dbReference>
<protein>
    <submittedName>
        <fullName evidence="2">Uncharacterized protein</fullName>
    </submittedName>
</protein>
<feature type="region of interest" description="Disordered" evidence="1">
    <location>
        <begin position="211"/>
        <end position="236"/>
    </location>
</feature>
<proteinExistence type="predicted"/>
<reference evidence="2" key="2">
    <citation type="journal article" date="2023" name="Int. J. Syst. Evol. Microbiol.">
        <title>Streptomyces marispadix sp. nov., isolated from marine beach sediment of the Northern Coast of Portugal.</title>
        <authorList>
            <person name="dos Santos J.D.N."/>
            <person name="Vitorino I.R."/>
            <person name="Kallscheuer N."/>
            <person name="Srivastava A."/>
            <person name="Krautwurst S."/>
            <person name="Marz M."/>
            <person name="Jogler C."/>
            <person name="Lobo Da Cunha A."/>
            <person name="Catita J."/>
            <person name="Goncalves H."/>
            <person name="Gonzalez I."/>
            <person name="Reyes F."/>
            <person name="Lage O.M."/>
        </authorList>
    </citation>
    <scope>NUCLEOTIDE SEQUENCE</scope>
    <source>
        <strain evidence="2">M600PL45_2</strain>
    </source>
</reference>
<name>A0ABS9T4M6_9ACTN</name>
<organism evidence="2 3">
    <name type="scientific">Streptomyces marispadix</name>
    <dbReference type="NCBI Taxonomy" id="2922868"/>
    <lineage>
        <taxon>Bacteria</taxon>
        <taxon>Bacillati</taxon>
        <taxon>Actinomycetota</taxon>
        <taxon>Actinomycetes</taxon>
        <taxon>Kitasatosporales</taxon>
        <taxon>Streptomycetaceae</taxon>
        <taxon>Streptomyces</taxon>
    </lineage>
</organism>
<comment type="caution">
    <text evidence="2">The sequence shown here is derived from an EMBL/GenBank/DDBJ whole genome shotgun (WGS) entry which is preliminary data.</text>
</comment>
<sequence length="236" mass="25417">MSQALASPLQTPIPVWFQLPEGFVEIPLVETPQLRARRMGEMLDATFPAAPLEEKLTLVAASELLMQGLLDAGAIHASSFLYRLGDGDVCSGTAIVFMEDKNVRPLETFADRTLYSVSAEYADVPLDKGALSLPCGPAVLIAKDVAGPSLASVVQPGREGVTELNRQLEVYIPFPHGFSLLKVCFATPDLGAWEDLLPAFGEFLTGIAFAPPGRSETSQDVDHTRAADDWAQQEFG</sequence>
<accession>A0ABS9T4M6</accession>
<gene>
    <name evidence="2" type="ORF">MMA15_24850</name>
</gene>